<dbReference type="Proteomes" id="UP001241748">
    <property type="component" value="Unassembled WGS sequence"/>
</dbReference>
<evidence type="ECO:0000313" key="3">
    <source>
        <dbReference type="Proteomes" id="UP001241748"/>
    </source>
</evidence>
<keyword evidence="1" id="KW-0812">Transmembrane</keyword>
<sequence length="121" mass="13933">MNEMKFYLFLLAGSLYVGHNFTNFLLSGYDFILVITLVPYVIIGIVWGFWKRLHPYVIAPILLFLALVEIPVVPDNFYGFHVQSISGVFHLGSRLVLMIHAYLLIKGKVKTYRKINAEVKQ</sequence>
<evidence type="ECO:0000256" key="1">
    <source>
        <dbReference type="SAM" id="Phobius"/>
    </source>
</evidence>
<dbReference type="EMBL" id="JAROBZ020000001">
    <property type="protein sequence ID" value="MFB3167598.1"/>
    <property type="molecule type" value="Genomic_DNA"/>
</dbReference>
<comment type="caution">
    <text evidence="2">The sequence shown here is derived from an EMBL/GenBank/DDBJ whole genome shotgun (WGS) entry which is preliminary data.</text>
</comment>
<evidence type="ECO:0000313" key="2">
    <source>
        <dbReference type="EMBL" id="MFB3167598.1"/>
    </source>
</evidence>
<feature type="transmembrane region" description="Helical" evidence="1">
    <location>
        <begin position="7"/>
        <end position="25"/>
    </location>
</feature>
<reference evidence="2 3" key="1">
    <citation type="submission" date="2024-05" db="EMBL/GenBank/DDBJ databases">
        <authorList>
            <person name="Venkateswaran K."/>
        </authorList>
    </citation>
    <scope>NUCLEOTIDE SEQUENCE [LARGE SCALE GENOMIC DNA]</scope>
    <source>
        <strain evidence="2 3">179-C4-2-HS</strain>
    </source>
</reference>
<keyword evidence="1" id="KW-1133">Transmembrane helix</keyword>
<feature type="transmembrane region" description="Helical" evidence="1">
    <location>
        <begin position="31"/>
        <end position="49"/>
    </location>
</feature>
<accession>A0ABV4YSP9</accession>
<keyword evidence="3" id="KW-1185">Reference proteome</keyword>
<feature type="transmembrane region" description="Helical" evidence="1">
    <location>
        <begin position="85"/>
        <end position="105"/>
    </location>
</feature>
<name>A0ABV4YSP9_9BACI</name>
<dbReference type="RefSeq" id="WP_306074309.1">
    <property type="nucleotide sequence ID" value="NZ_JAROBZ020000001.1"/>
</dbReference>
<protein>
    <submittedName>
        <fullName evidence="2">Uncharacterized protein</fullName>
    </submittedName>
</protein>
<proteinExistence type="predicted"/>
<organism evidence="2 3">
    <name type="scientific">Neobacillus driksii</name>
    <dbReference type="NCBI Taxonomy" id="3035913"/>
    <lineage>
        <taxon>Bacteria</taxon>
        <taxon>Bacillati</taxon>
        <taxon>Bacillota</taxon>
        <taxon>Bacilli</taxon>
        <taxon>Bacillales</taxon>
        <taxon>Bacillaceae</taxon>
        <taxon>Neobacillus</taxon>
    </lineage>
</organism>
<gene>
    <name evidence="2" type="ORF">P5G62_010805</name>
</gene>
<feature type="transmembrane region" description="Helical" evidence="1">
    <location>
        <begin position="56"/>
        <end position="73"/>
    </location>
</feature>
<keyword evidence="1" id="KW-0472">Membrane</keyword>